<dbReference type="InterPro" id="IPR051486">
    <property type="entry name" value="Hcy_S-methyltransferase"/>
</dbReference>
<dbReference type="Gene3D" id="3.20.20.330">
    <property type="entry name" value="Homocysteine-binding-like domain"/>
    <property type="match status" value="1"/>
</dbReference>
<dbReference type="AlphaFoldDB" id="A0A077WYB0"/>
<name>A0A077WYB0_9FUNG</name>
<dbReference type="InterPro" id="IPR036589">
    <property type="entry name" value="HCY_dom_sf"/>
</dbReference>
<evidence type="ECO:0000256" key="4">
    <source>
        <dbReference type="ARBA" id="ARBA00022833"/>
    </source>
</evidence>
<organism evidence="7">
    <name type="scientific">Lichtheimia ramosa</name>
    <dbReference type="NCBI Taxonomy" id="688394"/>
    <lineage>
        <taxon>Eukaryota</taxon>
        <taxon>Fungi</taxon>
        <taxon>Fungi incertae sedis</taxon>
        <taxon>Mucoromycota</taxon>
        <taxon>Mucoromycotina</taxon>
        <taxon>Mucoromycetes</taxon>
        <taxon>Mucorales</taxon>
        <taxon>Lichtheimiaceae</taxon>
        <taxon>Lichtheimia</taxon>
    </lineage>
</organism>
<keyword evidence="4 5" id="KW-0862">Zinc</keyword>
<dbReference type="OrthoDB" id="261426at2759"/>
<evidence type="ECO:0000256" key="5">
    <source>
        <dbReference type="PROSITE-ProRule" id="PRU00333"/>
    </source>
</evidence>
<evidence type="ECO:0000256" key="1">
    <source>
        <dbReference type="ARBA" id="ARBA00022603"/>
    </source>
</evidence>
<evidence type="ECO:0000256" key="3">
    <source>
        <dbReference type="ARBA" id="ARBA00022723"/>
    </source>
</evidence>
<dbReference type="PANTHER" id="PTHR46015:SF1">
    <property type="entry name" value="HOMOCYSTEINE S-METHYLTRANSFERASE-LIKE ISOFORM 1"/>
    <property type="match status" value="1"/>
</dbReference>
<keyword evidence="2 5" id="KW-0808">Transferase</keyword>
<dbReference type="GO" id="GO:0009086">
    <property type="term" value="P:methionine biosynthetic process"/>
    <property type="evidence" value="ECO:0007669"/>
    <property type="project" value="TreeGrafter"/>
</dbReference>
<evidence type="ECO:0000259" key="6">
    <source>
        <dbReference type="PROSITE" id="PS50970"/>
    </source>
</evidence>
<protein>
    <recommendedName>
        <fullName evidence="6">Hcy-binding domain-containing protein</fullName>
    </recommendedName>
</protein>
<dbReference type="Pfam" id="PF02574">
    <property type="entry name" value="S-methyl_trans"/>
    <property type="match status" value="1"/>
</dbReference>
<comment type="cofactor">
    <cofactor evidence="5">
        <name>Zn(2+)</name>
        <dbReference type="ChEBI" id="CHEBI:29105"/>
    </cofactor>
</comment>
<feature type="domain" description="Hcy-binding" evidence="6">
    <location>
        <begin position="1"/>
        <end position="306"/>
    </location>
</feature>
<gene>
    <name evidence="7" type="ORF">LRAMOSA04179</name>
</gene>
<feature type="binding site" evidence="5">
    <location>
        <position position="291"/>
    </location>
    <ligand>
        <name>Zn(2+)</name>
        <dbReference type="ChEBI" id="CHEBI:29105"/>
    </ligand>
</feature>
<dbReference type="NCBIfam" id="NF007020">
    <property type="entry name" value="PRK09485.1"/>
    <property type="match status" value="1"/>
</dbReference>
<dbReference type="GO" id="GO:0046872">
    <property type="term" value="F:metal ion binding"/>
    <property type="evidence" value="ECO:0007669"/>
    <property type="project" value="UniProtKB-KW"/>
</dbReference>
<dbReference type="PROSITE" id="PS50970">
    <property type="entry name" value="HCY"/>
    <property type="match status" value="1"/>
</dbReference>
<feature type="binding site" evidence="5">
    <location>
        <position position="219"/>
    </location>
    <ligand>
        <name>Zn(2+)</name>
        <dbReference type="ChEBI" id="CHEBI:29105"/>
    </ligand>
</feature>
<dbReference type="GO" id="GO:0032259">
    <property type="term" value="P:methylation"/>
    <property type="evidence" value="ECO:0007669"/>
    <property type="project" value="UniProtKB-KW"/>
</dbReference>
<dbReference type="EMBL" id="LK023357">
    <property type="protein sequence ID" value="CDS11983.1"/>
    <property type="molecule type" value="Genomic_DNA"/>
</dbReference>
<evidence type="ECO:0000313" key="7">
    <source>
        <dbReference type="EMBL" id="CDS11983.1"/>
    </source>
</evidence>
<dbReference type="GO" id="GO:0008898">
    <property type="term" value="F:S-adenosylmethionine-homocysteine S-methyltransferase activity"/>
    <property type="evidence" value="ECO:0007669"/>
    <property type="project" value="TreeGrafter"/>
</dbReference>
<accession>A0A077WYB0</accession>
<dbReference type="InterPro" id="IPR003726">
    <property type="entry name" value="HCY_dom"/>
</dbReference>
<dbReference type="GO" id="GO:0033528">
    <property type="term" value="P:S-methylmethionine cycle"/>
    <property type="evidence" value="ECO:0007669"/>
    <property type="project" value="TreeGrafter"/>
</dbReference>
<proteinExistence type="predicted"/>
<evidence type="ECO:0000256" key="2">
    <source>
        <dbReference type="ARBA" id="ARBA00022679"/>
    </source>
</evidence>
<sequence length="312" mass="34159">MSLNDPILYLDGGLATELERAHGKDLSGRLWSAHCLDQDPDAIKAVHLSYFKAGANVATTASYQASIRGFLEAGYQREEAVQLMRTSVRLACEARDEYGKGLVALSMGCYGAILANGAEYTGDYGDTITVDDLVDFHQERLAICLQEPGIDFILFETIPSYLEAQAIRKLIHSNTMNLPPVGISFSCNSDNTISDGTLLQHCLEEFHSMSQVFAIGVNCTKPRFIPGLLQVLKEKEQEKTILLYPDGGEEWDAVARNWKQDTQIPIDTFGSCMAKWASKQLDGTRIMLGGCCGTGPAHIASVKKHVVASSFK</sequence>
<keyword evidence="3 5" id="KW-0479">Metal-binding</keyword>
<reference evidence="7" key="1">
    <citation type="journal article" date="2014" name="Genome Announc.">
        <title>De novo whole-genome sequence and genome annotation of Lichtheimia ramosa.</title>
        <authorList>
            <person name="Linde J."/>
            <person name="Schwartze V."/>
            <person name="Binder U."/>
            <person name="Lass-Florl C."/>
            <person name="Voigt K."/>
            <person name="Horn F."/>
        </authorList>
    </citation>
    <scope>NUCLEOTIDE SEQUENCE</scope>
    <source>
        <strain evidence="7">JMRC FSU:6197</strain>
    </source>
</reference>
<feature type="binding site" evidence="5">
    <location>
        <position position="292"/>
    </location>
    <ligand>
        <name>Zn(2+)</name>
        <dbReference type="ChEBI" id="CHEBI:29105"/>
    </ligand>
</feature>
<keyword evidence="1 5" id="KW-0489">Methyltransferase</keyword>
<dbReference type="SUPFAM" id="SSF82282">
    <property type="entry name" value="Homocysteine S-methyltransferase"/>
    <property type="match status" value="1"/>
</dbReference>
<dbReference type="PANTHER" id="PTHR46015">
    <property type="entry name" value="ZGC:172121"/>
    <property type="match status" value="1"/>
</dbReference>